<dbReference type="GO" id="GO:0003677">
    <property type="term" value="F:DNA binding"/>
    <property type="evidence" value="ECO:0007669"/>
    <property type="project" value="UniProtKB-KW"/>
</dbReference>
<proteinExistence type="predicted"/>
<keyword evidence="6" id="KW-1185">Reference proteome</keyword>
<dbReference type="Gene3D" id="1.10.10.10">
    <property type="entry name" value="Winged helix-like DNA-binding domain superfamily/Winged helix DNA-binding domain"/>
    <property type="match status" value="1"/>
</dbReference>
<dbReference type="PRINTS" id="PR00035">
    <property type="entry name" value="HTHGNTR"/>
</dbReference>
<organism evidence="5 6">
    <name type="scientific">Pseudolysinimonas yzui</name>
    <dbReference type="NCBI Taxonomy" id="2708254"/>
    <lineage>
        <taxon>Bacteria</taxon>
        <taxon>Bacillati</taxon>
        <taxon>Actinomycetota</taxon>
        <taxon>Actinomycetes</taxon>
        <taxon>Micrococcales</taxon>
        <taxon>Microbacteriaceae</taxon>
        <taxon>Pseudolysinimonas</taxon>
    </lineage>
</organism>
<feature type="domain" description="HTH gntR-type" evidence="4">
    <location>
        <begin position="20"/>
        <end position="90"/>
    </location>
</feature>
<keyword evidence="3" id="KW-0804">Transcription</keyword>
<dbReference type="CDD" id="cd07377">
    <property type="entry name" value="WHTH_GntR"/>
    <property type="match status" value="1"/>
</dbReference>
<dbReference type="InterPro" id="IPR036390">
    <property type="entry name" value="WH_DNA-bd_sf"/>
</dbReference>
<dbReference type="PROSITE" id="PS50949">
    <property type="entry name" value="HTH_GNTR"/>
    <property type="match status" value="1"/>
</dbReference>
<reference evidence="5" key="1">
    <citation type="journal article" date="2014" name="Int. J. Syst. Evol. Microbiol.">
        <title>Complete genome sequence of Corynebacterium casei LMG S-19264T (=DSM 44701T), isolated from a smear-ripened cheese.</title>
        <authorList>
            <consortium name="US DOE Joint Genome Institute (JGI-PGF)"/>
            <person name="Walter F."/>
            <person name="Albersmeier A."/>
            <person name="Kalinowski J."/>
            <person name="Ruckert C."/>
        </authorList>
    </citation>
    <scope>NUCLEOTIDE SEQUENCE</scope>
    <source>
        <strain evidence="5">CGMCC 1.16548</strain>
    </source>
</reference>
<dbReference type="Gene3D" id="1.20.120.530">
    <property type="entry name" value="GntR ligand-binding domain-like"/>
    <property type="match status" value="1"/>
</dbReference>
<dbReference type="RefSeq" id="WP_191282972.1">
    <property type="nucleotide sequence ID" value="NZ_BNAI01000002.1"/>
</dbReference>
<dbReference type="Pfam" id="PF07729">
    <property type="entry name" value="FCD"/>
    <property type="match status" value="1"/>
</dbReference>
<dbReference type="InterPro" id="IPR036388">
    <property type="entry name" value="WH-like_DNA-bd_sf"/>
</dbReference>
<dbReference type="SMART" id="SM00345">
    <property type="entry name" value="HTH_GNTR"/>
    <property type="match status" value="1"/>
</dbReference>
<dbReference type="GO" id="GO:0003700">
    <property type="term" value="F:DNA-binding transcription factor activity"/>
    <property type="evidence" value="ECO:0007669"/>
    <property type="project" value="InterPro"/>
</dbReference>
<dbReference type="SMART" id="SM00895">
    <property type="entry name" value="FCD"/>
    <property type="match status" value="1"/>
</dbReference>
<name>A0A8J3M212_9MICO</name>
<keyword evidence="1" id="KW-0805">Transcription regulation</keyword>
<reference evidence="5" key="2">
    <citation type="submission" date="2020-09" db="EMBL/GenBank/DDBJ databases">
        <authorList>
            <person name="Sun Q."/>
            <person name="Zhou Y."/>
        </authorList>
    </citation>
    <scope>NUCLEOTIDE SEQUENCE</scope>
    <source>
        <strain evidence="5">CGMCC 1.16548</strain>
    </source>
</reference>
<accession>A0A8J3M212</accession>
<protein>
    <submittedName>
        <fullName evidence="5">GntR family transcriptional regulator</fullName>
    </submittedName>
</protein>
<comment type="caution">
    <text evidence="5">The sequence shown here is derived from an EMBL/GenBank/DDBJ whole genome shotgun (WGS) entry which is preliminary data.</text>
</comment>
<evidence type="ECO:0000256" key="1">
    <source>
        <dbReference type="ARBA" id="ARBA00023015"/>
    </source>
</evidence>
<evidence type="ECO:0000256" key="2">
    <source>
        <dbReference type="ARBA" id="ARBA00023125"/>
    </source>
</evidence>
<dbReference type="PANTHER" id="PTHR43537:SF24">
    <property type="entry name" value="GLUCONATE OPERON TRANSCRIPTIONAL REPRESSOR"/>
    <property type="match status" value="1"/>
</dbReference>
<dbReference type="SUPFAM" id="SSF48008">
    <property type="entry name" value="GntR ligand-binding domain-like"/>
    <property type="match status" value="1"/>
</dbReference>
<dbReference type="InterPro" id="IPR008920">
    <property type="entry name" value="TF_FadR/GntR_C"/>
</dbReference>
<dbReference type="SUPFAM" id="SSF46785">
    <property type="entry name" value="Winged helix' DNA-binding domain"/>
    <property type="match status" value="1"/>
</dbReference>
<dbReference type="AlphaFoldDB" id="A0A8J3M212"/>
<evidence type="ECO:0000313" key="5">
    <source>
        <dbReference type="EMBL" id="GHF16110.1"/>
    </source>
</evidence>
<dbReference type="InterPro" id="IPR011711">
    <property type="entry name" value="GntR_C"/>
</dbReference>
<dbReference type="Proteomes" id="UP000617531">
    <property type="component" value="Unassembled WGS sequence"/>
</dbReference>
<evidence type="ECO:0000313" key="6">
    <source>
        <dbReference type="Proteomes" id="UP000617531"/>
    </source>
</evidence>
<dbReference type="EMBL" id="BNAI01000002">
    <property type="protein sequence ID" value="GHF16110.1"/>
    <property type="molecule type" value="Genomic_DNA"/>
</dbReference>
<keyword evidence="2" id="KW-0238">DNA-binding</keyword>
<sequence length="240" mass="26034">MADEPVSLVDEAVFRPVRSGNSLEDTVARLMQTIRLGVVAPGQALPSERDLAARFSVSRDTVREAIRELSEAGYLTSKRGRYGGTFVADPLPPPPVVPAVTPTAAEIEDVVGLREILEVGSVRAAASRSLGAEERALLWTRLGEVQAAAPDDYRRLDSRLHLAFAEIVGVPSLVTLLADNRSRVNELLDTFPLLARTIEHSNRQHERIVFAILAGNEQGAAEAMREHLEASAVLLRGFLA</sequence>
<gene>
    <name evidence="5" type="ORF">GCM10011600_16520</name>
</gene>
<dbReference type="Pfam" id="PF00392">
    <property type="entry name" value="GntR"/>
    <property type="match status" value="1"/>
</dbReference>
<dbReference type="InterPro" id="IPR000524">
    <property type="entry name" value="Tscrpt_reg_HTH_GntR"/>
</dbReference>
<dbReference type="PANTHER" id="PTHR43537">
    <property type="entry name" value="TRANSCRIPTIONAL REGULATOR, GNTR FAMILY"/>
    <property type="match status" value="1"/>
</dbReference>
<evidence type="ECO:0000256" key="3">
    <source>
        <dbReference type="ARBA" id="ARBA00023163"/>
    </source>
</evidence>
<evidence type="ECO:0000259" key="4">
    <source>
        <dbReference type="PROSITE" id="PS50949"/>
    </source>
</evidence>